<dbReference type="InterPro" id="IPR056212">
    <property type="entry name" value="NttA"/>
</dbReference>
<gene>
    <name evidence="4" type="ORF">Llon_1092</name>
</gene>
<evidence type="ECO:0000313" key="4">
    <source>
        <dbReference type="EMBL" id="KTD21927.1"/>
    </source>
</evidence>
<protein>
    <recommendedName>
        <fullName evidence="3">T2SS substrate NttA domain-containing protein</fullName>
    </recommendedName>
</protein>
<comment type="caution">
    <text evidence="4">The sequence shown here is derived from an EMBL/GenBank/DDBJ whole genome shotgun (WGS) entry which is preliminary data.</text>
</comment>
<dbReference type="Proteomes" id="UP000054997">
    <property type="component" value="Unassembled WGS sequence"/>
</dbReference>
<feature type="region of interest" description="Disordered" evidence="1">
    <location>
        <begin position="127"/>
        <end position="151"/>
    </location>
</feature>
<reference evidence="4 5" key="1">
    <citation type="submission" date="2015-11" db="EMBL/GenBank/DDBJ databases">
        <title>Genomic analysis of 38 Legionella species identifies large and diverse effector repertoires.</title>
        <authorList>
            <person name="Burstein D."/>
            <person name="Amaro F."/>
            <person name="Zusman T."/>
            <person name="Lifshitz Z."/>
            <person name="Cohen O."/>
            <person name="Gilbert J.A."/>
            <person name="Pupko T."/>
            <person name="Shuman H.A."/>
            <person name="Segal G."/>
        </authorList>
    </citation>
    <scope>NUCLEOTIDE SEQUENCE [LARGE SCALE GENOMIC DNA]</scope>
    <source>
        <strain evidence="4 5">ATCC 49505</strain>
    </source>
</reference>
<organism evidence="4 5">
    <name type="scientific">Legionella londiniensis</name>
    <dbReference type="NCBI Taxonomy" id="45068"/>
    <lineage>
        <taxon>Bacteria</taxon>
        <taxon>Pseudomonadati</taxon>
        <taxon>Pseudomonadota</taxon>
        <taxon>Gammaproteobacteria</taxon>
        <taxon>Legionellales</taxon>
        <taxon>Legionellaceae</taxon>
        <taxon>Legionella</taxon>
    </lineage>
</organism>
<feature type="signal peptide" evidence="2">
    <location>
        <begin position="1"/>
        <end position="24"/>
    </location>
</feature>
<feature type="domain" description="T2SS substrate NttA" evidence="3">
    <location>
        <begin position="31"/>
        <end position="123"/>
    </location>
</feature>
<evidence type="ECO:0000256" key="1">
    <source>
        <dbReference type="SAM" id="MobiDB-lite"/>
    </source>
</evidence>
<dbReference type="RefSeq" id="WP_058529070.1">
    <property type="nucleotide sequence ID" value="NZ_CAAAHZ010000006.1"/>
</dbReference>
<feature type="chain" id="PRO_5006914963" description="T2SS substrate NttA domain-containing protein" evidence="2">
    <location>
        <begin position="25"/>
        <end position="151"/>
    </location>
</feature>
<keyword evidence="2" id="KW-0732">Signal</keyword>
<evidence type="ECO:0000313" key="5">
    <source>
        <dbReference type="Proteomes" id="UP000054997"/>
    </source>
</evidence>
<sequence>MATKIKLSKIMGLVLVVFPLLATAATNAKMEMSKDEWLSKIKEIVPEPICKGFMQDETIASRLKARNIDLQKCIELIPGIADKCSKKFYDRLPATITQENVSKWGHSIGECIGAEFVINYVFSDTEEKKDTTADGEQDAKTNSEMKKETGN</sequence>
<dbReference type="OrthoDB" id="5640576at2"/>
<dbReference type="AlphaFoldDB" id="A0A0W0VP93"/>
<dbReference type="EMBL" id="LNYK01000014">
    <property type="protein sequence ID" value="KTD21927.1"/>
    <property type="molecule type" value="Genomic_DNA"/>
</dbReference>
<evidence type="ECO:0000256" key="2">
    <source>
        <dbReference type="SAM" id="SignalP"/>
    </source>
</evidence>
<dbReference type="STRING" id="45068.Llon_1092"/>
<keyword evidence="5" id="KW-1185">Reference proteome</keyword>
<name>A0A0W0VP93_9GAMM</name>
<proteinExistence type="predicted"/>
<dbReference type="PATRIC" id="fig|45068.5.peg.1176"/>
<accession>A0A0W0VP93</accession>
<dbReference type="Pfam" id="PF24275">
    <property type="entry name" value="NttA"/>
    <property type="match status" value="1"/>
</dbReference>
<evidence type="ECO:0000259" key="3">
    <source>
        <dbReference type="Pfam" id="PF24275"/>
    </source>
</evidence>